<dbReference type="EMBL" id="LR862134">
    <property type="protein sequence ID" value="CAD1839887.1"/>
    <property type="molecule type" value="Genomic_DNA"/>
</dbReference>
<feature type="signal peptide" evidence="1">
    <location>
        <begin position="1"/>
        <end position="24"/>
    </location>
</feature>
<dbReference type="Pfam" id="PF00069">
    <property type="entry name" value="Pkinase"/>
    <property type="match status" value="1"/>
</dbReference>
<proteinExistence type="predicted"/>
<dbReference type="InterPro" id="IPR011009">
    <property type="entry name" value="Kinase-like_dom_sf"/>
</dbReference>
<keyword evidence="1" id="KW-0732">Signal</keyword>
<dbReference type="AlphaFoldDB" id="A0A6V7QAH0"/>
<protein>
    <recommendedName>
        <fullName evidence="2">Protein kinase domain-containing protein</fullName>
    </recommendedName>
</protein>
<dbReference type="GO" id="GO:0004672">
    <property type="term" value="F:protein kinase activity"/>
    <property type="evidence" value="ECO:0007669"/>
    <property type="project" value="InterPro"/>
</dbReference>
<dbReference type="Gene3D" id="1.10.510.10">
    <property type="entry name" value="Transferase(Phosphotransferase) domain 1"/>
    <property type="match status" value="1"/>
</dbReference>
<dbReference type="PROSITE" id="PS50011">
    <property type="entry name" value="PROTEIN_KINASE_DOM"/>
    <property type="match status" value="1"/>
</dbReference>
<dbReference type="PANTHER" id="PTHR45621">
    <property type="entry name" value="OS01G0588500 PROTEIN-RELATED"/>
    <property type="match status" value="1"/>
</dbReference>
<dbReference type="SUPFAM" id="SSF56112">
    <property type="entry name" value="Protein kinase-like (PK-like)"/>
    <property type="match status" value="1"/>
</dbReference>
<dbReference type="InterPro" id="IPR050823">
    <property type="entry name" value="Plant_Ser_Thr_Prot_Kinase"/>
</dbReference>
<evidence type="ECO:0000259" key="2">
    <source>
        <dbReference type="PROSITE" id="PS50011"/>
    </source>
</evidence>
<evidence type="ECO:0000256" key="1">
    <source>
        <dbReference type="SAM" id="SignalP"/>
    </source>
</evidence>
<evidence type="ECO:0000313" key="3">
    <source>
        <dbReference type="EMBL" id="CAD1839887.1"/>
    </source>
</evidence>
<dbReference type="InterPro" id="IPR000719">
    <property type="entry name" value="Prot_kinase_dom"/>
</dbReference>
<sequence length="198" mass="21734">MFGYYCAYCLLFVDACALLSSSSAAAIATFVRAVATLEARVASAASPLPTLSDFFPMICSRGGVQPVSWAMRVNIATDVARGLSFLHRLDTQVIFRDLKSSNVLLDSDFRAKLLDFGLARNDPAGDKSHVSTQEESPSARLFRYNGWRWHRILLGFTPRSTADEDAIAELRDLLSTVTLTNNGDEPSCFSLLLNSPFL</sequence>
<feature type="chain" id="PRO_5027728489" description="Protein kinase domain-containing protein" evidence="1">
    <location>
        <begin position="25"/>
        <end position="198"/>
    </location>
</feature>
<reference evidence="3" key="1">
    <citation type="submission" date="2020-07" db="EMBL/GenBank/DDBJ databases">
        <authorList>
            <person name="Lin J."/>
        </authorList>
    </citation>
    <scope>NUCLEOTIDE SEQUENCE</scope>
</reference>
<name>A0A6V7QAH0_ANACO</name>
<accession>A0A6V7QAH0</accession>
<organism evidence="3">
    <name type="scientific">Ananas comosus var. bracteatus</name>
    <name type="common">red pineapple</name>
    <dbReference type="NCBI Taxonomy" id="296719"/>
    <lineage>
        <taxon>Eukaryota</taxon>
        <taxon>Viridiplantae</taxon>
        <taxon>Streptophyta</taxon>
        <taxon>Embryophyta</taxon>
        <taxon>Tracheophyta</taxon>
        <taxon>Spermatophyta</taxon>
        <taxon>Magnoliopsida</taxon>
        <taxon>Liliopsida</taxon>
        <taxon>Poales</taxon>
        <taxon>Bromeliaceae</taxon>
        <taxon>Bromelioideae</taxon>
        <taxon>Ananas</taxon>
    </lineage>
</organism>
<feature type="domain" description="Protein kinase" evidence="2">
    <location>
        <begin position="1"/>
        <end position="198"/>
    </location>
</feature>
<gene>
    <name evidence="3" type="ORF">CB5_LOCUS23098</name>
</gene>
<dbReference type="GO" id="GO:0005524">
    <property type="term" value="F:ATP binding"/>
    <property type="evidence" value="ECO:0007669"/>
    <property type="project" value="InterPro"/>
</dbReference>